<feature type="transmembrane region" description="Helical" evidence="6">
    <location>
        <begin position="299"/>
        <end position="320"/>
    </location>
</feature>
<dbReference type="InterPro" id="IPR036259">
    <property type="entry name" value="MFS_trans_sf"/>
</dbReference>
<dbReference type="GO" id="GO:0005886">
    <property type="term" value="C:plasma membrane"/>
    <property type="evidence" value="ECO:0007669"/>
    <property type="project" value="UniProtKB-SubCell"/>
</dbReference>
<dbReference type="OrthoDB" id="2412976at2"/>
<sequence>MNPTTYRGEDKALIGIVLSVLTFWLFAQSTLNIGPDMGTSLGMSTETMNIAVVAAALFCGTFIVAAGGIADVFGRVKVMTLGNILNIIGSLLIAAATSAFATEMVIVGRVLQGLAAAAIMSSSLALVKTYWLGAARQRAVSIWSIGSWGGTGFCALFAGLVVASPFGWRGIFVLGAFVSLVSIFMTRHIPESRPAQHVGMRLDWYGIGALALAVLSLELFITQGEALGWTNWMTWTLLAVSATFLVLFFQIEKFVAWPVLDFNLFKDRAFSGATLTNFLMSATGGVVAVVMWIQQSGWGVSSTVSGLTSIGFAVCVLLFIRVGEKTMQKVGARAVIVVAGILVAISVALMMITNVSEGAYIAISLLGFSLYGIGLGLFATPVTDTALGTLPKERTGAGAGVFKMSSSLGAAIGIAISTSVFLAIRDGNGLNSEVAMAGTISLGINLAFTLAATLTAAVLIPATVGRVAQRRRPAQDPASVPAAYESRPFAVFR</sequence>
<accession>M1UWV8</accession>
<dbReference type="RefSeq" id="WP_015650014.1">
    <property type="nucleotide sequence ID" value="NC_020506.1"/>
</dbReference>
<keyword evidence="9" id="KW-1185">Reference proteome</keyword>
<dbReference type="KEGG" id="ccn:H924_00490"/>
<dbReference type="Gene3D" id="1.20.1720.10">
    <property type="entry name" value="Multidrug resistance protein D"/>
    <property type="match status" value="1"/>
</dbReference>
<feature type="transmembrane region" description="Helical" evidence="6">
    <location>
        <begin position="80"/>
        <end position="100"/>
    </location>
</feature>
<evidence type="ECO:0000256" key="1">
    <source>
        <dbReference type="ARBA" id="ARBA00004651"/>
    </source>
</evidence>
<feature type="transmembrane region" description="Helical" evidence="6">
    <location>
        <begin position="204"/>
        <end position="223"/>
    </location>
</feature>
<evidence type="ECO:0000313" key="9">
    <source>
        <dbReference type="Proteomes" id="UP000011760"/>
    </source>
</evidence>
<evidence type="ECO:0000256" key="6">
    <source>
        <dbReference type="SAM" id="Phobius"/>
    </source>
</evidence>
<dbReference type="AlphaFoldDB" id="M1UWV8"/>
<evidence type="ECO:0000259" key="7">
    <source>
        <dbReference type="PROSITE" id="PS50850"/>
    </source>
</evidence>
<proteinExistence type="predicted"/>
<comment type="subcellular location">
    <subcellularLocation>
        <location evidence="1">Cell membrane</location>
        <topology evidence="1">Multi-pass membrane protein</topology>
    </subcellularLocation>
</comment>
<dbReference type="Proteomes" id="UP000011760">
    <property type="component" value="Chromosome"/>
</dbReference>
<keyword evidence="3 6" id="KW-0812">Transmembrane</keyword>
<protein>
    <submittedName>
        <fullName evidence="8">Major facilitator superfamily permease</fullName>
    </submittedName>
</protein>
<dbReference type="EMBL" id="CP004354">
    <property type="protein sequence ID" value="AGG65558.1"/>
    <property type="molecule type" value="Genomic_DNA"/>
</dbReference>
<dbReference type="Pfam" id="PF07690">
    <property type="entry name" value="MFS_1"/>
    <property type="match status" value="1"/>
</dbReference>
<dbReference type="PANTHER" id="PTHR42718">
    <property type="entry name" value="MAJOR FACILITATOR SUPERFAMILY MULTIDRUG TRANSPORTER MFSC"/>
    <property type="match status" value="1"/>
</dbReference>
<dbReference type="HOGENOM" id="CLU_000960_28_3_11"/>
<organism evidence="8 9">
    <name type="scientific">Corynebacterium callunae DSM 20147</name>
    <dbReference type="NCBI Taxonomy" id="1121353"/>
    <lineage>
        <taxon>Bacteria</taxon>
        <taxon>Bacillati</taxon>
        <taxon>Actinomycetota</taxon>
        <taxon>Actinomycetes</taxon>
        <taxon>Mycobacteriales</taxon>
        <taxon>Corynebacteriaceae</taxon>
        <taxon>Corynebacterium</taxon>
    </lineage>
</organism>
<reference evidence="8 9" key="1">
    <citation type="submission" date="2013-02" db="EMBL/GenBank/DDBJ databases">
        <title>The complete genome sequence of Corynebacterium callunae DSM 20147.</title>
        <authorList>
            <person name="Ruckert C."/>
            <person name="Albersmeier A."/>
            <person name="Kalinowski J."/>
        </authorList>
    </citation>
    <scope>NUCLEOTIDE SEQUENCE [LARGE SCALE GENOMIC DNA]</scope>
    <source>
        <strain evidence="8 9">DSM 20147</strain>
    </source>
</reference>
<feature type="transmembrane region" description="Helical" evidence="6">
    <location>
        <begin position="12"/>
        <end position="31"/>
    </location>
</feature>
<feature type="transmembrane region" description="Helical" evidence="6">
    <location>
        <begin position="358"/>
        <end position="380"/>
    </location>
</feature>
<dbReference type="PANTHER" id="PTHR42718:SF9">
    <property type="entry name" value="MAJOR FACILITATOR SUPERFAMILY MULTIDRUG TRANSPORTER MFSC"/>
    <property type="match status" value="1"/>
</dbReference>
<evidence type="ECO:0000256" key="4">
    <source>
        <dbReference type="ARBA" id="ARBA00022989"/>
    </source>
</evidence>
<evidence type="ECO:0000313" key="8">
    <source>
        <dbReference type="EMBL" id="AGG65558.1"/>
    </source>
</evidence>
<dbReference type="STRING" id="1121353.H924_00490"/>
<keyword evidence="2" id="KW-0813">Transport</keyword>
<feature type="transmembrane region" description="Helical" evidence="6">
    <location>
        <begin position="106"/>
        <end position="127"/>
    </location>
</feature>
<feature type="transmembrane region" description="Helical" evidence="6">
    <location>
        <begin position="444"/>
        <end position="464"/>
    </location>
</feature>
<dbReference type="eggNOG" id="COG0477">
    <property type="taxonomic scope" value="Bacteria"/>
</dbReference>
<dbReference type="InterPro" id="IPR020846">
    <property type="entry name" value="MFS_dom"/>
</dbReference>
<evidence type="ECO:0000256" key="3">
    <source>
        <dbReference type="ARBA" id="ARBA00022692"/>
    </source>
</evidence>
<dbReference type="PROSITE" id="PS50850">
    <property type="entry name" value="MFS"/>
    <property type="match status" value="1"/>
</dbReference>
<feature type="transmembrane region" description="Helical" evidence="6">
    <location>
        <begin position="51"/>
        <end position="73"/>
    </location>
</feature>
<feature type="transmembrane region" description="Helical" evidence="6">
    <location>
        <begin position="270"/>
        <end position="293"/>
    </location>
</feature>
<dbReference type="Gene3D" id="1.20.1250.20">
    <property type="entry name" value="MFS general substrate transporter like domains"/>
    <property type="match status" value="1"/>
</dbReference>
<gene>
    <name evidence="8" type="ORF">H924_00490</name>
</gene>
<evidence type="ECO:0000256" key="2">
    <source>
        <dbReference type="ARBA" id="ARBA00022448"/>
    </source>
</evidence>
<dbReference type="CDD" id="cd17321">
    <property type="entry name" value="MFS_MMR_MDR_like"/>
    <property type="match status" value="1"/>
</dbReference>
<dbReference type="InterPro" id="IPR011701">
    <property type="entry name" value="MFS"/>
</dbReference>
<evidence type="ECO:0000256" key="5">
    <source>
        <dbReference type="ARBA" id="ARBA00023136"/>
    </source>
</evidence>
<dbReference type="PATRIC" id="fig|1121353.3.peg.106"/>
<feature type="transmembrane region" description="Helical" evidence="6">
    <location>
        <begin position="229"/>
        <end position="249"/>
    </location>
</feature>
<name>M1UWV8_9CORY</name>
<feature type="transmembrane region" description="Helical" evidence="6">
    <location>
        <begin position="401"/>
        <end position="424"/>
    </location>
</feature>
<feature type="transmembrane region" description="Helical" evidence="6">
    <location>
        <begin position="139"/>
        <end position="160"/>
    </location>
</feature>
<feature type="transmembrane region" description="Helical" evidence="6">
    <location>
        <begin position="166"/>
        <end position="184"/>
    </location>
</feature>
<keyword evidence="5 6" id="KW-0472">Membrane</keyword>
<keyword evidence="4 6" id="KW-1133">Transmembrane helix</keyword>
<feature type="transmembrane region" description="Helical" evidence="6">
    <location>
        <begin position="332"/>
        <end position="352"/>
    </location>
</feature>
<feature type="domain" description="Major facilitator superfamily (MFS) profile" evidence="7">
    <location>
        <begin position="12"/>
        <end position="464"/>
    </location>
</feature>
<dbReference type="GO" id="GO:0022857">
    <property type="term" value="F:transmembrane transporter activity"/>
    <property type="evidence" value="ECO:0007669"/>
    <property type="project" value="InterPro"/>
</dbReference>
<dbReference type="SUPFAM" id="SSF103473">
    <property type="entry name" value="MFS general substrate transporter"/>
    <property type="match status" value="1"/>
</dbReference>